<evidence type="ECO:0000256" key="1">
    <source>
        <dbReference type="ARBA" id="ARBA00006295"/>
    </source>
</evidence>
<keyword evidence="8" id="KW-1185">Reference proteome</keyword>
<dbReference type="SUPFAM" id="SSF110849">
    <property type="entry name" value="ParB/Sulfiredoxin"/>
    <property type="match status" value="1"/>
</dbReference>
<dbReference type="Pfam" id="PF23552">
    <property type="entry name" value="ParB_C"/>
    <property type="match status" value="1"/>
</dbReference>
<dbReference type="InterPro" id="IPR003115">
    <property type="entry name" value="ParB_N"/>
</dbReference>
<dbReference type="Pfam" id="PF17762">
    <property type="entry name" value="HTH_ParB"/>
    <property type="match status" value="1"/>
</dbReference>
<evidence type="ECO:0000259" key="6">
    <source>
        <dbReference type="SMART" id="SM00470"/>
    </source>
</evidence>
<evidence type="ECO:0000313" key="7">
    <source>
        <dbReference type="EMBL" id="UUX52230.1"/>
    </source>
</evidence>
<feature type="region of interest" description="Disordered" evidence="5">
    <location>
        <begin position="329"/>
        <end position="352"/>
    </location>
</feature>
<dbReference type="InterPro" id="IPR050336">
    <property type="entry name" value="Chromosome_partition/occlusion"/>
</dbReference>
<dbReference type="FunFam" id="1.10.10.2830:FF:000001">
    <property type="entry name" value="Chromosome partitioning protein ParB"/>
    <property type="match status" value="1"/>
</dbReference>
<evidence type="ECO:0000256" key="4">
    <source>
        <dbReference type="ARBA" id="ARBA00025472"/>
    </source>
</evidence>
<dbReference type="NCBIfam" id="TIGR00180">
    <property type="entry name" value="parB_part"/>
    <property type="match status" value="1"/>
</dbReference>
<dbReference type="PANTHER" id="PTHR33375:SF1">
    <property type="entry name" value="CHROMOSOME-PARTITIONING PROTEIN PARB-RELATED"/>
    <property type="match status" value="1"/>
</dbReference>
<evidence type="ECO:0000256" key="3">
    <source>
        <dbReference type="ARBA" id="ARBA00023125"/>
    </source>
</evidence>
<dbReference type="Pfam" id="PF02195">
    <property type="entry name" value="ParB_N"/>
    <property type="match status" value="1"/>
</dbReference>
<dbReference type="EMBL" id="CP102480">
    <property type="protein sequence ID" value="UUX52230.1"/>
    <property type="molecule type" value="Genomic_DNA"/>
</dbReference>
<name>A0A9J7AYT0_9PROT</name>
<dbReference type="GO" id="GO:0003677">
    <property type="term" value="F:DNA binding"/>
    <property type="evidence" value="ECO:0007669"/>
    <property type="project" value="UniProtKB-KW"/>
</dbReference>
<dbReference type="GO" id="GO:0045881">
    <property type="term" value="P:positive regulation of sporulation resulting in formation of a cellular spore"/>
    <property type="evidence" value="ECO:0007669"/>
    <property type="project" value="TreeGrafter"/>
</dbReference>
<dbReference type="AlphaFoldDB" id="A0A9J7AYT0"/>
<dbReference type="FunFam" id="3.90.1530.30:FF:000001">
    <property type="entry name" value="Chromosome partitioning protein ParB"/>
    <property type="match status" value="1"/>
</dbReference>
<dbReference type="PANTHER" id="PTHR33375">
    <property type="entry name" value="CHROMOSOME-PARTITIONING PROTEIN PARB-RELATED"/>
    <property type="match status" value="1"/>
</dbReference>
<comment type="function">
    <text evidence="4">Involved in chromosome partition. Localize to both poles of the predivisional cell following completion of DNA replication. Binds to the DNA origin of replication.</text>
</comment>
<feature type="compositionally biased region" description="Basic and acidic residues" evidence="5">
    <location>
        <begin position="243"/>
        <end position="252"/>
    </location>
</feature>
<comment type="similarity">
    <text evidence="1">Belongs to the ParB family.</text>
</comment>
<protein>
    <submittedName>
        <fullName evidence="7">ParB/RepB/Spo0J family partition protein</fullName>
    </submittedName>
</protein>
<dbReference type="Proteomes" id="UP001060336">
    <property type="component" value="Chromosome"/>
</dbReference>
<dbReference type="InterPro" id="IPR057240">
    <property type="entry name" value="ParB_dimer_C"/>
</dbReference>
<dbReference type="GO" id="GO:0005694">
    <property type="term" value="C:chromosome"/>
    <property type="evidence" value="ECO:0007669"/>
    <property type="project" value="TreeGrafter"/>
</dbReference>
<proteinExistence type="inferred from homology"/>
<organism evidence="7 8">
    <name type="scientific">Nisaea acidiphila</name>
    <dbReference type="NCBI Taxonomy" id="1862145"/>
    <lineage>
        <taxon>Bacteria</taxon>
        <taxon>Pseudomonadati</taxon>
        <taxon>Pseudomonadota</taxon>
        <taxon>Alphaproteobacteria</taxon>
        <taxon>Rhodospirillales</taxon>
        <taxon>Thalassobaculaceae</taxon>
        <taxon>Nisaea</taxon>
    </lineage>
</organism>
<dbReference type="InterPro" id="IPR004437">
    <property type="entry name" value="ParB/RepB/Spo0J"/>
</dbReference>
<keyword evidence="2" id="KW-0159">Chromosome partition</keyword>
<reference evidence="7" key="1">
    <citation type="submission" date="2022-08" db="EMBL/GenBank/DDBJ databases">
        <title>Nisaea acidiphila sp. nov., isolated from a marine algal debris and emended description of the genus Nisaea Urios et al. 2008.</title>
        <authorList>
            <person name="Kwon K."/>
        </authorList>
    </citation>
    <scope>NUCLEOTIDE SEQUENCE</scope>
    <source>
        <strain evidence="7">MEBiC11861</strain>
    </source>
</reference>
<dbReference type="Gene3D" id="1.10.10.2830">
    <property type="match status" value="1"/>
</dbReference>
<dbReference type="KEGG" id="naci:NUH88_10990"/>
<accession>A0A9J7AYT0</accession>
<evidence type="ECO:0000256" key="5">
    <source>
        <dbReference type="SAM" id="MobiDB-lite"/>
    </source>
</evidence>
<feature type="domain" description="ParB-like N-terminal" evidence="6">
    <location>
        <begin position="36"/>
        <end position="128"/>
    </location>
</feature>
<dbReference type="RefSeq" id="WP_257772190.1">
    <property type="nucleotide sequence ID" value="NZ_CP102480.1"/>
</dbReference>
<dbReference type="InterPro" id="IPR036086">
    <property type="entry name" value="ParB/Sulfiredoxin_sf"/>
</dbReference>
<dbReference type="CDD" id="cd16393">
    <property type="entry name" value="SPO0J_N"/>
    <property type="match status" value="1"/>
</dbReference>
<keyword evidence="3" id="KW-0238">DNA-binding</keyword>
<dbReference type="SMART" id="SM00470">
    <property type="entry name" value="ParB"/>
    <property type="match status" value="1"/>
</dbReference>
<feature type="region of interest" description="Disordered" evidence="5">
    <location>
        <begin position="221"/>
        <end position="252"/>
    </location>
</feature>
<dbReference type="InterPro" id="IPR041468">
    <property type="entry name" value="HTH_ParB/Spo0J"/>
</dbReference>
<sequence>MENGSAKNRRLGRGLASLLGEDAAEGGSVDRLQQSRAVPIEKVHPGRFQPRRVFDEAELDALADSVREKGVIQPILLRRDPDREGTFEIIAGERRWRAAQRAQLHEIPAHIREFDDREALEIAIIENVQREDLNPLEEAEGYHRLVEEHGHSQQEVAKAVGKSRSHIANTMRLLALPTEVRGYLDAGEITAGHARALLTAENPAALAAEVVRRKLNVRETERLVQKEKQPTTSGGSRQPRRKGSVEKDADTRALENDLSQKLGMHVEIASGIDGQSGALMIRYESLEQLDALLAIMSAPRTVAADLGSSAMTGFLADVPDYDQETADEIAKADGSSIDFSEIPASGDTTQPA</sequence>
<dbReference type="GO" id="GO:0007059">
    <property type="term" value="P:chromosome segregation"/>
    <property type="evidence" value="ECO:0007669"/>
    <property type="project" value="UniProtKB-KW"/>
</dbReference>
<evidence type="ECO:0000256" key="2">
    <source>
        <dbReference type="ARBA" id="ARBA00022829"/>
    </source>
</evidence>
<evidence type="ECO:0000313" key="8">
    <source>
        <dbReference type="Proteomes" id="UP001060336"/>
    </source>
</evidence>
<gene>
    <name evidence="7" type="ORF">NUH88_10990</name>
</gene>
<dbReference type="Gene3D" id="3.90.1530.30">
    <property type="match status" value="1"/>
</dbReference>